<dbReference type="CDD" id="cd17039">
    <property type="entry name" value="Ubl_ubiquitin_like"/>
    <property type="match status" value="1"/>
</dbReference>
<dbReference type="GO" id="GO:0071816">
    <property type="term" value="P:tail-anchored membrane protein insertion into ER membrane"/>
    <property type="evidence" value="ECO:0007669"/>
    <property type="project" value="TreeGrafter"/>
</dbReference>
<dbReference type="SMART" id="SM00213">
    <property type="entry name" value="UBQ"/>
    <property type="match status" value="1"/>
</dbReference>
<dbReference type="AlphaFoldDB" id="A0A0V0ZPD2"/>
<dbReference type="SUPFAM" id="SSF54236">
    <property type="entry name" value="Ubiquitin-like"/>
    <property type="match status" value="1"/>
</dbReference>
<dbReference type="InterPro" id="IPR029071">
    <property type="entry name" value="Ubiquitin-like_domsf"/>
</dbReference>
<dbReference type="InterPro" id="IPR047154">
    <property type="entry name" value="UBL4A-like"/>
</dbReference>
<dbReference type="InterPro" id="IPR000626">
    <property type="entry name" value="Ubiquitin-like_dom"/>
</dbReference>
<dbReference type="InterPro" id="IPR019954">
    <property type="entry name" value="Ubiquitin_CS"/>
</dbReference>
<evidence type="ECO:0000313" key="6">
    <source>
        <dbReference type="Proteomes" id="UP000054783"/>
    </source>
</evidence>
<comment type="subcellular location">
    <subcellularLocation>
        <location evidence="1">Cytoplasm</location>
        <location evidence="1">Cytosol</location>
    </subcellularLocation>
</comment>
<name>A0A0V0ZPD2_9BILA</name>
<protein>
    <submittedName>
        <fullName evidence="5">Nedd8-like protein RUB1</fullName>
    </submittedName>
</protein>
<dbReference type="PANTHER" id="PTHR46555:SF1">
    <property type="entry name" value="UBIQUITIN-LIKE PROTEIN 4A"/>
    <property type="match status" value="1"/>
</dbReference>
<dbReference type="STRING" id="990121.A0A0V0ZPD2"/>
<reference evidence="5 6" key="1">
    <citation type="submission" date="2015-01" db="EMBL/GenBank/DDBJ databases">
        <title>Evolution of Trichinella species and genotypes.</title>
        <authorList>
            <person name="Korhonen P.K."/>
            <person name="Edoardo P."/>
            <person name="Giuseppe L.R."/>
            <person name="Gasser R.B."/>
        </authorList>
    </citation>
    <scope>NUCLEOTIDE SEQUENCE [LARGE SCALE GENOMIC DNA]</scope>
    <source>
        <strain evidence="5">ISS2496</strain>
    </source>
</reference>
<dbReference type="PANTHER" id="PTHR46555">
    <property type="entry name" value="UBIQUITIN-LIKE PROTEIN 4A"/>
    <property type="match status" value="1"/>
</dbReference>
<feature type="domain" description="Ubiquitin-like" evidence="4">
    <location>
        <begin position="66"/>
        <end position="137"/>
    </location>
</feature>
<dbReference type="EMBL" id="JYDQ01000125">
    <property type="protein sequence ID" value="KRY14067.1"/>
    <property type="molecule type" value="Genomic_DNA"/>
</dbReference>
<keyword evidence="3" id="KW-0812">Transmembrane</keyword>
<comment type="caution">
    <text evidence="5">The sequence shown here is derived from an EMBL/GenBank/DDBJ whole genome shotgun (WGS) entry which is preliminary data.</text>
</comment>
<keyword evidence="6" id="KW-1185">Reference proteome</keyword>
<dbReference type="PROSITE" id="PS50053">
    <property type="entry name" value="UBIQUITIN_2"/>
    <property type="match status" value="1"/>
</dbReference>
<dbReference type="OrthoDB" id="417450at2759"/>
<feature type="transmembrane region" description="Helical" evidence="3">
    <location>
        <begin position="32"/>
        <end position="53"/>
    </location>
</feature>
<evidence type="ECO:0000259" key="4">
    <source>
        <dbReference type="PROSITE" id="PS50053"/>
    </source>
</evidence>
<dbReference type="Proteomes" id="UP000054783">
    <property type="component" value="Unassembled WGS sequence"/>
</dbReference>
<dbReference type="PROSITE" id="PS00299">
    <property type="entry name" value="UBIQUITIN_1"/>
    <property type="match status" value="1"/>
</dbReference>
<evidence type="ECO:0000256" key="2">
    <source>
        <dbReference type="ARBA" id="ARBA00022490"/>
    </source>
</evidence>
<evidence type="ECO:0000256" key="3">
    <source>
        <dbReference type="SAM" id="Phobius"/>
    </source>
</evidence>
<keyword evidence="2" id="KW-0963">Cytoplasm</keyword>
<keyword evidence="3" id="KW-0472">Membrane</keyword>
<accession>A0A0V0ZPD2</accession>
<keyword evidence="3" id="KW-1133">Transmembrane helix</keyword>
<sequence>MSFSYKLIYKLACSLFCCCNKLKFYTLVLVPLHYSAVLFVILVLLTCISDLILAQNFLANMSSNVLRVKVSRISKPCILLQLSDSSLVMHIKEQLSERLHIPVEEQRLIMNGKFLNDNNTLLSEEVVDGSHVYLLLSTPRHEAQLKDTLENLLKGVANLSDADRFAAINSAIQRYSELLDTLSLDDIERYASAMKNKSQGES</sequence>
<evidence type="ECO:0000313" key="5">
    <source>
        <dbReference type="EMBL" id="KRY14067.1"/>
    </source>
</evidence>
<dbReference type="GO" id="GO:0071818">
    <property type="term" value="C:BAT3 complex"/>
    <property type="evidence" value="ECO:0007669"/>
    <property type="project" value="TreeGrafter"/>
</dbReference>
<dbReference type="GO" id="GO:0051087">
    <property type="term" value="F:protein-folding chaperone binding"/>
    <property type="evidence" value="ECO:0007669"/>
    <property type="project" value="TreeGrafter"/>
</dbReference>
<organism evidence="5 6">
    <name type="scientific">Trichinella patagoniensis</name>
    <dbReference type="NCBI Taxonomy" id="990121"/>
    <lineage>
        <taxon>Eukaryota</taxon>
        <taxon>Metazoa</taxon>
        <taxon>Ecdysozoa</taxon>
        <taxon>Nematoda</taxon>
        <taxon>Enoplea</taxon>
        <taxon>Dorylaimia</taxon>
        <taxon>Trichinellida</taxon>
        <taxon>Trichinellidae</taxon>
        <taxon>Trichinella</taxon>
    </lineage>
</organism>
<proteinExistence type="predicted"/>
<dbReference type="GO" id="GO:0006620">
    <property type="term" value="P:post-translational protein targeting to endoplasmic reticulum membrane"/>
    <property type="evidence" value="ECO:0007669"/>
    <property type="project" value="InterPro"/>
</dbReference>
<dbReference type="Pfam" id="PF00240">
    <property type="entry name" value="ubiquitin"/>
    <property type="match status" value="1"/>
</dbReference>
<dbReference type="Gene3D" id="3.10.20.90">
    <property type="entry name" value="Phosphatidylinositol 3-kinase Catalytic Subunit, Chain A, domain 1"/>
    <property type="match status" value="1"/>
</dbReference>
<gene>
    <name evidence="5" type="primary">RUB1</name>
    <name evidence="5" type="ORF">T12_16492</name>
</gene>
<evidence type="ECO:0000256" key="1">
    <source>
        <dbReference type="ARBA" id="ARBA00004514"/>
    </source>
</evidence>